<evidence type="ECO:0000256" key="8">
    <source>
        <dbReference type="ARBA" id="ARBA00023065"/>
    </source>
</evidence>
<feature type="transmembrane region" description="Helical" evidence="11">
    <location>
        <begin position="406"/>
        <end position="428"/>
    </location>
</feature>
<keyword evidence="14" id="KW-1185">Reference proteome</keyword>
<keyword evidence="9 11" id="KW-0472">Membrane</keyword>
<name>A0A1Q9D874_SYMMI</name>
<feature type="domain" description="Potassium channel" evidence="12">
    <location>
        <begin position="579"/>
        <end position="648"/>
    </location>
</feature>
<reference evidence="13 14" key="1">
    <citation type="submission" date="2016-02" db="EMBL/GenBank/DDBJ databases">
        <title>Genome analysis of coral dinoflagellate symbionts highlights evolutionary adaptations to a symbiotic lifestyle.</title>
        <authorList>
            <person name="Aranda M."/>
            <person name="Li Y."/>
            <person name="Liew Y.J."/>
            <person name="Baumgarten S."/>
            <person name="Simakov O."/>
            <person name="Wilson M."/>
            <person name="Piel J."/>
            <person name="Ashoor H."/>
            <person name="Bougouffa S."/>
            <person name="Bajic V.B."/>
            <person name="Ryu T."/>
            <person name="Ravasi T."/>
            <person name="Bayer T."/>
            <person name="Micklem G."/>
            <person name="Kim H."/>
            <person name="Bhak J."/>
            <person name="Lajeunesse T.C."/>
            <person name="Voolstra C.R."/>
        </authorList>
    </citation>
    <scope>NUCLEOTIDE SEQUENCE [LARGE SCALE GENOMIC DNA]</scope>
    <source>
        <strain evidence="13 14">CCMP2467</strain>
    </source>
</reference>
<keyword evidence="4" id="KW-0150">Chloroplast</keyword>
<dbReference type="InterPro" id="IPR013099">
    <property type="entry name" value="K_chnl_dom"/>
</dbReference>
<dbReference type="Proteomes" id="UP000186817">
    <property type="component" value="Unassembled WGS sequence"/>
</dbReference>
<dbReference type="GO" id="GO:0015271">
    <property type="term" value="F:outward rectifier potassium channel activity"/>
    <property type="evidence" value="ECO:0007669"/>
    <property type="project" value="TreeGrafter"/>
</dbReference>
<gene>
    <name evidence="13" type="primary">FCPA</name>
    <name evidence="13" type="ORF">AK812_SmicGene26962</name>
</gene>
<dbReference type="GO" id="GO:0005886">
    <property type="term" value="C:plasma membrane"/>
    <property type="evidence" value="ECO:0007669"/>
    <property type="project" value="TreeGrafter"/>
</dbReference>
<accession>A0A1Q9D874</accession>
<dbReference type="GO" id="GO:0022841">
    <property type="term" value="F:potassium ion leak channel activity"/>
    <property type="evidence" value="ECO:0007669"/>
    <property type="project" value="TreeGrafter"/>
</dbReference>
<feature type="transmembrane region" description="Helical" evidence="11">
    <location>
        <begin position="627"/>
        <end position="648"/>
    </location>
</feature>
<keyword evidence="7 11" id="KW-1133">Transmembrane helix</keyword>
<feature type="transmembrane region" description="Helical" evidence="11">
    <location>
        <begin position="566"/>
        <end position="594"/>
    </location>
</feature>
<dbReference type="GO" id="GO:0009507">
    <property type="term" value="C:chloroplast"/>
    <property type="evidence" value="ECO:0007669"/>
    <property type="project" value="UniProtKB-SubCell"/>
</dbReference>
<dbReference type="PANTHER" id="PTHR11003">
    <property type="entry name" value="POTASSIUM CHANNEL, SUBFAMILY K"/>
    <property type="match status" value="1"/>
</dbReference>
<dbReference type="Pfam" id="PF00504">
    <property type="entry name" value="Chloroa_b-bind"/>
    <property type="match status" value="1"/>
</dbReference>
<protein>
    <submittedName>
        <fullName evidence="13">Fucoxanthin-chlorophyll a-c binding protein A, chloroplastic</fullName>
    </submittedName>
</protein>
<sequence length="664" mass="71419">ATASLRGQGRAPVQGASTGVTGTTVAAAGVLALGAAAARGRQQKVARAGVLSKDDQGRFRFDAPEVPIVPSEQPGVTMPLGFFDPLGFSKSGLMTFPGDSTGFKHLRAAEIKHGRFAMMAAAGSLAAHFVKLPGFEDVPTGLAALNTTKGAEGFALLFFLIAGHEAVTWKPQKGEPGSFGDPFAWKQFTPEMRTKELNNGRMAMFAIIGQIVAELQKLWVRHIGQLDRGVLPWQREQPQQRFLLPQHRDVTGTTVAAAGVLALGAAASRGQQKVARAGPVQQLKFQNFEQLVRPPVPTVSPLPAKHYVPFEAELAVLFCVGTYLSVCSLIFCYLSEGEWSFNDGIYFCLVTLTTVGFGDLVPCVALRCRVTGMVFIWTNVLLVSALHGIVGARVEREISRVGRRLGLSQLAVHLLALSFFVGVLAAGYSNYEDKSLLDGIYFSVSVGNIASYLADAAKARLEAKVHITCYDKPTRAVISILVILGDWSFNEALYFSVVTMTTVGFGDFAPISTNFQKILAVLFIMLSITLLAVLFGFISAEAQNLGCELEACFSPPKRRRGERFRAAFATGLHPGPSILLLLLHAVCGAMFVAVESWSFLDGIYFTSVALTTVGYGDLTPRTEVGRMITTGLVLTGVPATAALVTALSGRFSSRLVRRFQKLDD</sequence>
<feature type="transmembrane region" description="Helical" evidence="11">
    <location>
        <begin position="477"/>
        <end position="498"/>
    </location>
</feature>
<evidence type="ECO:0000256" key="6">
    <source>
        <dbReference type="ARBA" id="ARBA00022692"/>
    </source>
</evidence>
<proteinExistence type="predicted"/>
<feature type="transmembrane region" description="Helical" evidence="11">
    <location>
        <begin position="314"/>
        <end position="334"/>
    </location>
</feature>
<evidence type="ECO:0000313" key="14">
    <source>
        <dbReference type="Proteomes" id="UP000186817"/>
    </source>
</evidence>
<dbReference type="PANTHER" id="PTHR11003:SF334">
    <property type="entry name" value="FI03418P"/>
    <property type="match status" value="1"/>
</dbReference>
<dbReference type="AlphaFoldDB" id="A0A1Q9D874"/>
<dbReference type="EMBL" id="LSRX01000669">
    <property type="protein sequence ID" value="OLP91338.1"/>
    <property type="molecule type" value="Genomic_DNA"/>
</dbReference>
<feature type="non-terminal residue" evidence="13">
    <location>
        <position position="1"/>
    </location>
</feature>
<dbReference type="GO" id="GO:0030322">
    <property type="term" value="P:stabilization of membrane potential"/>
    <property type="evidence" value="ECO:0007669"/>
    <property type="project" value="TreeGrafter"/>
</dbReference>
<dbReference type="OrthoDB" id="297496at2759"/>
<evidence type="ECO:0000256" key="3">
    <source>
        <dbReference type="ARBA" id="ARBA00022448"/>
    </source>
</evidence>
<keyword evidence="10" id="KW-0407">Ion channel</keyword>
<dbReference type="SUPFAM" id="SSF81324">
    <property type="entry name" value="Voltage-gated potassium channels"/>
    <property type="match status" value="3"/>
</dbReference>
<evidence type="ECO:0000256" key="7">
    <source>
        <dbReference type="ARBA" id="ARBA00022989"/>
    </source>
</evidence>
<evidence type="ECO:0000256" key="2">
    <source>
        <dbReference type="ARBA" id="ARBA00004229"/>
    </source>
</evidence>
<feature type="transmembrane region" description="Helical" evidence="11">
    <location>
        <begin position="518"/>
        <end position="538"/>
    </location>
</feature>
<feature type="transmembrane region" description="Helical" evidence="11">
    <location>
        <begin position="373"/>
        <end position="394"/>
    </location>
</feature>
<organism evidence="13 14">
    <name type="scientific">Symbiodinium microadriaticum</name>
    <name type="common">Dinoflagellate</name>
    <name type="synonym">Zooxanthella microadriatica</name>
    <dbReference type="NCBI Taxonomy" id="2951"/>
    <lineage>
        <taxon>Eukaryota</taxon>
        <taxon>Sar</taxon>
        <taxon>Alveolata</taxon>
        <taxon>Dinophyceae</taxon>
        <taxon>Suessiales</taxon>
        <taxon>Symbiodiniaceae</taxon>
        <taxon>Symbiodinium</taxon>
    </lineage>
</organism>
<evidence type="ECO:0000256" key="11">
    <source>
        <dbReference type="SAM" id="Phobius"/>
    </source>
</evidence>
<feature type="domain" description="Potassium channel" evidence="12">
    <location>
        <begin position="323"/>
        <end position="394"/>
    </location>
</feature>
<comment type="caution">
    <text evidence="13">The sequence shown here is derived from an EMBL/GenBank/DDBJ whole genome shotgun (WGS) entry which is preliminary data.</text>
</comment>
<dbReference type="SUPFAM" id="SSF103511">
    <property type="entry name" value="Chlorophyll a-b binding protein"/>
    <property type="match status" value="1"/>
</dbReference>
<dbReference type="Gene3D" id="1.10.287.70">
    <property type="match status" value="3"/>
</dbReference>
<comment type="subcellular location">
    <subcellularLocation>
        <location evidence="1">Membrane</location>
        <topology evidence="1">Multi-pass membrane protein</topology>
    </subcellularLocation>
    <subcellularLocation>
        <location evidence="2">Plastid</location>
        <location evidence="2">Chloroplast</location>
    </subcellularLocation>
</comment>
<evidence type="ECO:0000256" key="10">
    <source>
        <dbReference type="ARBA" id="ARBA00023303"/>
    </source>
</evidence>
<keyword evidence="3" id="KW-0813">Transport</keyword>
<evidence type="ECO:0000256" key="9">
    <source>
        <dbReference type="ARBA" id="ARBA00023136"/>
    </source>
</evidence>
<dbReference type="Gene3D" id="1.10.3460.10">
    <property type="entry name" value="Chlorophyll a/b binding protein domain"/>
    <property type="match status" value="1"/>
</dbReference>
<feature type="domain" description="Potassium channel" evidence="12">
    <location>
        <begin position="484"/>
        <end position="539"/>
    </location>
</feature>
<dbReference type="Pfam" id="PF07885">
    <property type="entry name" value="Ion_trans_2"/>
    <property type="match status" value="3"/>
</dbReference>
<dbReference type="InterPro" id="IPR003280">
    <property type="entry name" value="2pore_dom_K_chnl"/>
</dbReference>
<keyword evidence="5" id="KW-0934">Plastid</keyword>
<keyword evidence="8" id="KW-0406">Ion transport</keyword>
<evidence type="ECO:0000259" key="12">
    <source>
        <dbReference type="Pfam" id="PF07885"/>
    </source>
</evidence>
<feature type="transmembrane region" description="Helical" evidence="11">
    <location>
        <begin position="346"/>
        <end position="367"/>
    </location>
</feature>
<evidence type="ECO:0000256" key="4">
    <source>
        <dbReference type="ARBA" id="ARBA00022528"/>
    </source>
</evidence>
<evidence type="ECO:0000256" key="1">
    <source>
        <dbReference type="ARBA" id="ARBA00004141"/>
    </source>
</evidence>
<dbReference type="InterPro" id="IPR022796">
    <property type="entry name" value="Chloroa_b-bind"/>
</dbReference>
<evidence type="ECO:0000256" key="5">
    <source>
        <dbReference type="ARBA" id="ARBA00022640"/>
    </source>
</evidence>
<keyword evidence="6 11" id="KW-0812">Transmembrane</keyword>
<evidence type="ECO:0000313" key="13">
    <source>
        <dbReference type="EMBL" id="OLP91338.1"/>
    </source>
</evidence>